<dbReference type="Pfam" id="PF03992">
    <property type="entry name" value="ABM"/>
    <property type="match status" value="1"/>
</dbReference>
<keyword evidence="2" id="KW-0503">Monooxygenase</keyword>
<dbReference type="PROSITE" id="PS51725">
    <property type="entry name" value="ABM"/>
    <property type="match status" value="1"/>
</dbReference>
<accession>A0A154IEP8</accession>
<dbReference type="AlphaFoldDB" id="A0A154IEP8"/>
<sequence>MESTMSLMRPMDPAFPIDRQIAIDASAIVLINLFTLDKADEQAFLDAWQADAAFMKRQPGFISTQLHRAIGESPAYLNYAVWESTADFRAAFSHPEFRAKLSAYPSSAVASPHLFQKVAVPGICVA</sequence>
<dbReference type="InterPro" id="IPR007138">
    <property type="entry name" value="ABM_dom"/>
</dbReference>
<dbReference type="GO" id="GO:0004497">
    <property type="term" value="F:monooxygenase activity"/>
    <property type="evidence" value="ECO:0007669"/>
    <property type="project" value="UniProtKB-KW"/>
</dbReference>
<dbReference type="SUPFAM" id="SSF54909">
    <property type="entry name" value="Dimeric alpha+beta barrel"/>
    <property type="match status" value="1"/>
</dbReference>
<keyword evidence="2" id="KW-0560">Oxidoreductase</keyword>
<gene>
    <name evidence="2" type="ORF">A4A59_24815</name>
</gene>
<protein>
    <submittedName>
        <fullName evidence="2">Antibiotic biosynthesis monooxygenase</fullName>
    </submittedName>
</protein>
<evidence type="ECO:0000259" key="1">
    <source>
        <dbReference type="PROSITE" id="PS51725"/>
    </source>
</evidence>
<dbReference type="Gene3D" id="3.30.70.100">
    <property type="match status" value="1"/>
</dbReference>
<comment type="caution">
    <text evidence="2">The sequence shown here is derived from an EMBL/GenBank/DDBJ whole genome shotgun (WGS) entry which is preliminary data.</text>
</comment>
<reference evidence="2" key="1">
    <citation type="submission" date="2016-03" db="EMBL/GenBank/DDBJ databases">
        <title>Microsymbionts genomes from the relict species Vavilovia formosa.</title>
        <authorList>
            <person name="Chirak E."/>
            <person name="Kimeklis A."/>
            <person name="Kopat V."/>
            <person name="Andronov E."/>
        </authorList>
    </citation>
    <scope>NUCLEOTIDE SEQUENCE [LARGE SCALE GENOMIC DNA]</scope>
    <source>
        <strain evidence="2">Vaf12</strain>
    </source>
</reference>
<dbReference type="EMBL" id="LVYU01000108">
    <property type="protein sequence ID" value="KZA99056.1"/>
    <property type="molecule type" value="Genomic_DNA"/>
</dbReference>
<proteinExistence type="predicted"/>
<dbReference type="InterPro" id="IPR011008">
    <property type="entry name" value="Dimeric_a/b-barrel"/>
</dbReference>
<feature type="domain" description="ABM" evidence="1">
    <location>
        <begin position="28"/>
        <end position="118"/>
    </location>
</feature>
<organism evidence="2">
    <name type="scientific">Rhizobium leguminosarum</name>
    <dbReference type="NCBI Taxonomy" id="384"/>
    <lineage>
        <taxon>Bacteria</taxon>
        <taxon>Pseudomonadati</taxon>
        <taxon>Pseudomonadota</taxon>
        <taxon>Alphaproteobacteria</taxon>
        <taxon>Hyphomicrobiales</taxon>
        <taxon>Rhizobiaceae</taxon>
        <taxon>Rhizobium/Agrobacterium group</taxon>
        <taxon>Rhizobium</taxon>
    </lineage>
</organism>
<name>A0A154IEP8_RHILE</name>
<evidence type="ECO:0000313" key="2">
    <source>
        <dbReference type="EMBL" id="KZA99056.1"/>
    </source>
</evidence>